<accession>A0ABQ2CX63</accession>
<dbReference type="InterPro" id="IPR053521">
    <property type="entry name" value="McjB-like"/>
</dbReference>
<evidence type="ECO:0000259" key="2">
    <source>
        <dbReference type="Pfam" id="PF13471"/>
    </source>
</evidence>
<reference evidence="4" key="1">
    <citation type="journal article" date="2019" name="Int. J. Syst. Evol. Microbiol.">
        <title>The Global Catalogue of Microorganisms (GCM) 10K type strain sequencing project: providing services to taxonomists for standard genome sequencing and annotation.</title>
        <authorList>
            <consortium name="The Broad Institute Genomics Platform"/>
            <consortium name="The Broad Institute Genome Sequencing Center for Infectious Disease"/>
            <person name="Wu L."/>
            <person name="Ma J."/>
        </authorList>
    </citation>
    <scope>NUCLEOTIDE SEQUENCE [LARGE SCALE GENOMIC DNA]</scope>
    <source>
        <strain evidence="4">JCM 14370</strain>
    </source>
</reference>
<feature type="region of interest" description="Disordered" evidence="1">
    <location>
        <begin position="436"/>
        <end position="456"/>
    </location>
</feature>
<dbReference type="RefSeq" id="WP_189001572.1">
    <property type="nucleotide sequence ID" value="NZ_BMOD01000003.1"/>
</dbReference>
<dbReference type="Pfam" id="PF14907">
    <property type="entry name" value="NTP_transf_5"/>
    <property type="match status" value="1"/>
</dbReference>
<sequence>MDDLTRALTCHDFESLPVTAWQNSNLAPYVFKHTSNQYRKGLLPHYAQALYRWKAQATELKPLLQAWNAVGIVPLLIKGAALALRHYTEPCERYFGDIDLVVDPGQIAQARELAASLGWVVLFDAERDQGFSNHEALGLMSPGKNIKLDVHHALLKHPARFAKRAEQLQQQLEPEMETFDWEGVQVRLLGLADMALVSLILHRAWYRDRWNLKRYDYLDLYRLKQAGLTREHLLERAEALGCRKTAELFLQRCDPYQQVLSLKVLTPEALKAWEAQVSEERGFTAQQAEQARKQKLFSMAPGMARDVLTGMGWVSQAAQVLQHQQSLQALCERIPLRSQPANLQEIHKARIGVLGASRVLSWLPRGKSGMCVLRSVAMLWWLRNAGIDAELVSGVRNAGGTLKGHAWIEYQGTVLAIIAEDSLSPLMYKVNYRSKGQQNAPHTPSAAAVQGGTATR</sequence>
<comment type="caution">
    <text evidence="3">The sequence shown here is derived from an EMBL/GenBank/DDBJ whole genome shotgun (WGS) entry which is preliminary data.</text>
</comment>
<evidence type="ECO:0000313" key="4">
    <source>
        <dbReference type="Proteomes" id="UP000632222"/>
    </source>
</evidence>
<feature type="domain" description="Microcin J25-processing protein McjB C-terminal" evidence="2">
    <location>
        <begin position="321"/>
        <end position="415"/>
    </location>
</feature>
<dbReference type="Pfam" id="PF13471">
    <property type="entry name" value="Transglut_core3"/>
    <property type="match status" value="1"/>
</dbReference>
<gene>
    <name evidence="3" type="ORF">GCM10008938_12980</name>
</gene>
<organism evidence="3 4">
    <name type="scientific">Deinococcus roseus</name>
    <dbReference type="NCBI Taxonomy" id="392414"/>
    <lineage>
        <taxon>Bacteria</taxon>
        <taxon>Thermotogati</taxon>
        <taxon>Deinococcota</taxon>
        <taxon>Deinococci</taxon>
        <taxon>Deinococcales</taxon>
        <taxon>Deinococcaceae</taxon>
        <taxon>Deinococcus</taxon>
    </lineage>
</organism>
<proteinExistence type="predicted"/>
<evidence type="ECO:0000256" key="1">
    <source>
        <dbReference type="SAM" id="MobiDB-lite"/>
    </source>
</evidence>
<evidence type="ECO:0000313" key="3">
    <source>
        <dbReference type="EMBL" id="GGJ28299.1"/>
    </source>
</evidence>
<protein>
    <recommendedName>
        <fullName evidence="2">Microcin J25-processing protein McjB C-terminal domain-containing protein</fullName>
    </recommendedName>
</protein>
<name>A0ABQ2CX63_9DEIO</name>
<dbReference type="NCBIfam" id="NF033537">
    <property type="entry name" value="lasso_biosyn_B2"/>
    <property type="match status" value="1"/>
</dbReference>
<dbReference type="Proteomes" id="UP000632222">
    <property type="component" value="Unassembled WGS sequence"/>
</dbReference>
<dbReference type="InterPro" id="IPR039498">
    <property type="entry name" value="NTP_transf_5"/>
</dbReference>
<dbReference type="InterPro" id="IPR032708">
    <property type="entry name" value="McjB_C"/>
</dbReference>
<dbReference type="EMBL" id="BMOD01000003">
    <property type="protein sequence ID" value="GGJ28299.1"/>
    <property type="molecule type" value="Genomic_DNA"/>
</dbReference>
<keyword evidence="4" id="KW-1185">Reference proteome</keyword>